<dbReference type="EMBL" id="JBHSPC010000106">
    <property type="protein sequence ID" value="MFC5674243.1"/>
    <property type="molecule type" value="Genomic_DNA"/>
</dbReference>
<evidence type="ECO:0000313" key="2">
    <source>
        <dbReference type="EMBL" id="MFC5674243.1"/>
    </source>
</evidence>
<evidence type="ECO:0000313" key="3">
    <source>
        <dbReference type="Proteomes" id="UP001596183"/>
    </source>
</evidence>
<accession>A0ABW0XX24</accession>
<dbReference type="Proteomes" id="UP001596183">
    <property type="component" value="Unassembled WGS sequence"/>
</dbReference>
<organism evidence="2 3">
    <name type="scientific">Streptomyces incanus</name>
    <dbReference type="NCBI Taxonomy" id="887453"/>
    <lineage>
        <taxon>Bacteria</taxon>
        <taxon>Bacillati</taxon>
        <taxon>Actinomycetota</taxon>
        <taxon>Actinomycetes</taxon>
        <taxon>Kitasatosporales</taxon>
        <taxon>Streptomycetaceae</taxon>
        <taxon>Streptomyces</taxon>
    </lineage>
</organism>
<evidence type="ECO:0000256" key="1">
    <source>
        <dbReference type="SAM" id="MobiDB-lite"/>
    </source>
</evidence>
<dbReference type="RefSeq" id="WP_381218526.1">
    <property type="nucleotide sequence ID" value="NZ_JBHSPC010000106.1"/>
</dbReference>
<keyword evidence="3" id="KW-1185">Reference proteome</keyword>
<sequence length="65" mass="7551">MTVEARKEARKEVRKKDTACPPETGWARARRLHGRRIRTCERATIDGDAGRMRRGDDWNVVRGED</sequence>
<protein>
    <submittedName>
        <fullName evidence="2">Uncharacterized protein</fullName>
    </submittedName>
</protein>
<name>A0ABW0XX24_9ACTN</name>
<proteinExistence type="predicted"/>
<comment type="caution">
    <text evidence="2">The sequence shown here is derived from an EMBL/GenBank/DDBJ whole genome shotgun (WGS) entry which is preliminary data.</text>
</comment>
<reference evidence="3" key="1">
    <citation type="journal article" date="2019" name="Int. J. Syst. Evol. Microbiol.">
        <title>The Global Catalogue of Microorganisms (GCM) 10K type strain sequencing project: providing services to taxonomists for standard genome sequencing and annotation.</title>
        <authorList>
            <consortium name="The Broad Institute Genomics Platform"/>
            <consortium name="The Broad Institute Genome Sequencing Center for Infectious Disease"/>
            <person name="Wu L."/>
            <person name="Ma J."/>
        </authorList>
    </citation>
    <scope>NUCLEOTIDE SEQUENCE [LARGE SCALE GENOMIC DNA]</scope>
    <source>
        <strain evidence="3">JCM 13852</strain>
    </source>
</reference>
<gene>
    <name evidence="2" type="ORF">ACFP2V_30470</name>
</gene>
<feature type="region of interest" description="Disordered" evidence="1">
    <location>
        <begin position="1"/>
        <end position="27"/>
    </location>
</feature>
<feature type="compositionally biased region" description="Basic and acidic residues" evidence="1">
    <location>
        <begin position="1"/>
        <end position="18"/>
    </location>
</feature>